<keyword evidence="2" id="KW-1185">Reference proteome</keyword>
<accession>A0A1I1Z320</accession>
<reference evidence="2" key="1">
    <citation type="submission" date="2016-10" db="EMBL/GenBank/DDBJ databases">
        <authorList>
            <person name="Varghese N."/>
            <person name="Submissions S."/>
        </authorList>
    </citation>
    <scope>NUCLEOTIDE SEQUENCE [LARGE SCALE GENOMIC DNA]</scope>
    <source>
        <strain evidence="2">CGMCC 1.10223</strain>
    </source>
</reference>
<dbReference type="AlphaFoldDB" id="A0A1I1Z320"/>
<sequence>MKLMENAILIIDEGGVSGLYCYRDRDGIDFIDGFKFELKLQDIAVKSGSIASVQFPEEMYDEPEEIKQAVYTAIKELEQGME</sequence>
<evidence type="ECO:0000313" key="2">
    <source>
        <dbReference type="Proteomes" id="UP000183410"/>
    </source>
</evidence>
<dbReference type="Proteomes" id="UP000183410">
    <property type="component" value="Unassembled WGS sequence"/>
</dbReference>
<protein>
    <submittedName>
        <fullName evidence="1">Uncharacterized protein</fullName>
    </submittedName>
</protein>
<organism evidence="1 2">
    <name type="scientific">Paenibacillus algorifonticola</name>
    <dbReference type="NCBI Taxonomy" id="684063"/>
    <lineage>
        <taxon>Bacteria</taxon>
        <taxon>Bacillati</taxon>
        <taxon>Bacillota</taxon>
        <taxon>Bacilli</taxon>
        <taxon>Bacillales</taxon>
        <taxon>Paenibacillaceae</taxon>
        <taxon>Paenibacillus</taxon>
    </lineage>
</organism>
<evidence type="ECO:0000313" key="1">
    <source>
        <dbReference type="EMBL" id="SFE26131.1"/>
    </source>
</evidence>
<gene>
    <name evidence="1" type="ORF">SAMN04487969_101962</name>
</gene>
<dbReference type="EMBL" id="FONN01000001">
    <property type="protein sequence ID" value="SFE26131.1"/>
    <property type="molecule type" value="Genomic_DNA"/>
</dbReference>
<dbReference type="RefSeq" id="WP_046231039.1">
    <property type="nucleotide sequence ID" value="NZ_FONN01000001.1"/>
</dbReference>
<dbReference type="OrthoDB" id="2637290at2"/>
<name>A0A1I1Z320_9BACL</name>
<proteinExistence type="predicted"/>